<reference evidence="1 2" key="1">
    <citation type="journal article" date="2021" name="Sci. Rep.">
        <title>Chromosome anchoring in Senegalese sole (Solea senegalensis) reveals sex-associated markers and genome rearrangements in flatfish.</title>
        <authorList>
            <person name="Guerrero-Cozar I."/>
            <person name="Gomez-Garrido J."/>
            <person name="Berbel C."/>
            <person name="Martinez-Blanch J.F."/>
            <person name="Alioto T."/>
            <person name="Claros M.G."/>
            <person name="Gagnaire P.A."/>
            <person name="Manchado M."/>
        </authorList>
    </citation>
    <scope>NUCLEOTIDE SEQUENCE [LARGE SCALE GENOMIC DNA]</scope>
    <source>
        <strain evidence="1">Sse05_10M</strain>
    </source>
</reference>
<dbReference type="Proteomes" id="UP000693946">
    <property type="component" value="Linkage Group LG1"/>
</dbReference>
<evidence type="ECO:0000313" key="2">
    <source>
        <dbReference type="Proteomes" id="UP000693946"/>
    </source>
</evidence>
<dbReference type="EMBL" id="JAGKHQ010000001">
    <property type="protein sequence ID" value="KAG7524625.1"/>
    <property type="molecule type" value="Genomic_DNA"/>
</dbReference>
<proteinExistence type="predicted"/>
<protein>
    <submittedName>
        <fullName evidence="1">Uncharacterized protein</fullName>
    </submittedName>
</protein>
<evidence type="ECO:0000313" key="1">
    <source>
        <dbReference type="EMBL" id="KAG7524625.1"/>
    </source>
</evidence>
<sequence length="102" mass="11452">MSAVASRQCETKGLVKNVSLQRATSFKFVVGPSEEFCLNKEPKNIPSNDTKDLKECMLFMGGNEEEKGLCSRRVQSLVMQLRTVAENRHWLTSASERVVCNV</sequence>
<name>A0AAV6T582_SOLSE</name>
<accession>A0AAV6T582</accession>
<dbReference type="AlphaFoldDB" id="A0AAV6T582"/>
<organism evidence="1 2">
    <name type="scientific">Solea senegalensis</name>
    <name type="common">Senegalese sole</name>
    <dbReference type="NCBI Taxonomy" id="28829"/>
    <lineage>
        <taxon>Eukaryota</taxon>
        <taxon>Metazoa</taxon>
        <taxon>Chordata</taxon>
        <taxon>Craniata</taxon>
        <taxon>Vertebrata</taxon>
        <taxon>Euteleostomi</taxon>
        <taxon>Actinopterygii</taxon>
        <taxon>Neopterygii</taxon>
        <taxon>Teleostei</taxon>
        <taxon>Neoteleostei</taxon>
        <taxon>Acanthomorphata</taxon>
        <taxon>Carangaria</taxon>
        <taxon>Pleuronectiformes</taxon>
        <taxon>Pleuronectoidei</taxon>
        <taxon>Soleidae</taxon>
        <taxon>Solea</taxon>
    </lineage>
</organism>
<keyword evidence="2" id="KW-1185">Reference proteome</keyword>
<comment type="caution">
    <text evidence="1">The sequence shown here is derived from an EMBL/GenBank/DDBJ whole genome shotgun (WGS) entry which is preliminary data.</text>
</comment>
<gene>
    <name evidence="1" type="ORF">JOB18_014690</name>
</gene>